<dbReference type="EC" id="3.2.1.21" evidence="5"/>
<dbReference type="PANTHER" id="PTHR42715">
    <property type="entry name" value="BETA-GLUCOSIDASE"/>
    <property type="match status" value="1"/>
</dbReference>
<evidence type="ECO:0000256" key="19">
    <source>
        <dbReference type="SAM" id="SignalP"/>
    </source>
</evidence>
<dbReference type="VEuPathDB" id="FungiDB:P170DRAFT_465629"/>
<reference evidence="21 22" key="1">
    <citation type="submission" date="2016-12" db="EMBL/GenBank/DDBJ databases">
        <title>The genomes of Aspergillus section Nigri reveals drivers in fungal speciation.</title>
        <authorList>
            <consortium name="DOE Joint Genome Institute"/>
            <person name="Vesth T.C."/>
            <person name="Nybo J."/>
            <person name="Theobald S."/>
            <person name="Brandl J."/>
            <person name="Frisvad J.C."/>
            <person name="Nielsen K.F."/>
            <person name="Lyhne E.K."/>
            <person name="Kogle M.E."/>
            <person name="Kuo A."/>
            <person name="Riley R."/>
            <person name="Clum A."/>
            <person name="Nolan M."/>
            <person name="Lipzen A."/>
            <person name="Salamov A."/>
            <person name="Henrissat B."/>
            <person name="Wiebenga A."/>
            <person name="De Vries R.P."/>
            <person name="Grigoriev I.V."/>
            <person name="Mortensen U.H."/>
            <person name="Andersen M.R."/>
            <person name="Baker S.E."/>
        </authorList>
    </citation>
    <scope>NUCLEOTIDE SEQUENCE [LARGE SCALE GENOMIC DNA]</scope>
    <source>
        <strain evidence="21 22">IBT 23096</strain>
    </source>
</reference>
<keyword evidence="9" id="KW-0136">Cellulose degradation</keyword>
<evidence type="ECO:0000256" key="15">
    <source>
        <dbReference type="ARBA" id="ARBA00039579"/>
    </source>
</evidence>
<evidence type="ECO:0000259" key="20">
    <source>
        <dbReference type="SMART" id="SM01217"/>
    </source>
</evidence>
<dbReference type="STRING" id="1392250.A0A2I2G5M4"/>
<evidence type="ECO:0000313" key="22">
    <source>
        <dbReference type="Proteomes" id="UP000234275"/>
    </source>
</evidence>
<dbReference type="GeneID" id="36560031"/>
<dbReference type="InterPro" id="IPR017853">
    <property type="entry name" value="GH"/>
</dbReference>
<dbReference type="SMART" id="SM01217">
    <property type="entry name" value="Fn3_like"/>
    <property type="match status" value="1"/>
</dbReference>
<comment type="subcellular location">
    <subcellularLocation>
        <location evidence="2">Secreted</location>
    </subcellularLocation>
</comment>
<dbReference type="FunFam" id="3.20.20.300:FF:000002">
    <property type="entry name" value="Probable beta-glucosidase"/>
    <property type="match status" value="1"/>
</dbReference>
<evidence type="ECO:0000256" key="4">
    <source>
        <dbReference type="ARBA" id="ARBA00005336"/>
    </source>
</evidence>
<evidence type="ECO:0000256" key="6">
    <source>
        <dbReference type="ARBA" id="ARBA00022525"/>
    </source>
</evidence>
<evidence type="ECO:0000313" key="21">
    <source>
        <dbReference type="EMBL" id="PLB48177.1"/>
    </source>
</evidence>
<evidence type="ECO:0000256" key="12">
    <source>
        <dbReference type="ARBA" id="ARBA00023295"/>
    </source>
</evidence>
<dbReference type="AlphaFoldDB" id="A0A2I2G5M4"/>
<keyword evidence="10" id="KW-0325">Glycoprotein</keyword>
<dbReference type="InterPro" id="IPR013783">
    <property type="entry name" value="Ig-like_fold"/>
</dbReference>
<dbReference type="FunFam" id="2.60.40.10:FF:000757">
    <property type="entry name" value="Beta-glucosidase G"/>
    <property type="match status" value="1"/>
</dbReference>
<keyword evidence="22" id="KW-1185">Reference proteome</keyword>
<dbReference type="Gene3D" id="3.20.20.300">
    <property type="entry name" value="Glycoside hydrolase, family 3, N-terminal domain"/>
    <property type="match status" value="1"/>
</dbReference>
<dbReference type="OrthoDB" id="416222at2759"/>
<dbReference type="PANTHER" id="PTHR42715:SF12">
    <property type="entry name" value="BETA-GLUCOSIDASE G-RELATED"/>
    <property type="match status" value="1"/>
</dbReference>
<dbReference type="Proteomes" id="UP000234275">
    <property type="component" value="Unassembled WGS sequence"/>
</dbReference>
<evidence type="ECO:0000256" key="7">
    <source>
        <dbReference type="ARBA" id="ARBA00022729"/>
    </source>
</evidence>
<evidence type="ECO:0000256" key="16">
    <source>
        <dbReference type="ARBA" id="ARBA00041276"/>
    </source>
</evidence>
<dbReference type="Pfam" id="PF00933">
    <property type="entry name" value="Glyco_hydro_3"/>
    <property type="match status" value="1"/>
</dbReference>
<comment type="pathway">
    <text evidence="3">Glycan metabolism; cellulose degradation.</text>
</comment>
<dbReference type="SUPFAM" id="SSF52279">
    <property type="entry name" value="Beta-D-glucan exohydrolase, C-terminal domain"/>
    <property type="match status" value="1"/>
</dbReference>
<dbReference type="GO" id="GO:0005576">
    <property type="term" value="C:extracellular region"/>
    <property type="evidence" value="ECO:0007669"/>
    <property type="project" value="UniProtKB-SubCell"/>
</dbReference>
<keyword evidence="6" id="KW-0964">Secreted</keyword>
<dbReference type="Gene3D" id="2.60.40.10">
    <property type="entry name" value="Immunoglobulins"/>
    <property type="match status" value="1"/>
</dbReference>
<dbReference type="InterPro" id="IPR026891">
    <property type="entry name" value="Fn3-like"/>
</dbReference>
<evidence type="ECO:0000256" key="8">
    <source>
        <dbReference type="ARBA" id="ARBA00022801"/>
    </source>
</evidence>
<evidence type="ECO:0000256" key="14">
    <source>
        <dbReference type="ARBA" id="ARBA00024983"/>
    </source>
</evidence>
<comment type="similarity">
    <text evidence="4">Belongs to the glycosyl hydrolase 3 family.</text>
</comment>
<evidence type="ECO:0000256" key="11">
    <source>
        <dbReference type="ARBA" id="ARBA00023277"/>
    </source>
</evidence>
<dbReference type="InterPro" id="IPR050288">
    <property type="entry name" value="Cellulose_deg_GH3"/>
</dbReference>
<keyword evidence="8" id="KW-0378">Hydrolase</keyword>
<accession>A0A2I2G5M4</accession>
<evidence type="ECO:0000256" key="10">
    <source>
        <dbReference type="ARBA" id="ARBA00023180"/>
    </source>
</evidence>
<dbReference type="Pfam" id="PF14310">
    <property type="entry name" value="Fn3-like"/>
    <property type="match status" value="1"/>
</dbReference>
<evidence type="ECO:0000256" key="18">
    <source>
        <dbReference type="ARBA" id="ARBA00041808"/>
    </source>
</evidence>
<proteinExistence type="inferred from homology"/>
<sequence>MFTALNYLVVLAAFTGATGAAWNHTDYLHSPTADEIPNPNATGLYWEYAFDKATSFVSQLTLEEKVGLVSGTEGPCVGNLMPIPRLNFTGLCIQNGPMSLEQGDHVSVFPAGITIAATWDKNIAYERGNQLAAEFRGKGSQVILGPVAGPLGRTALGGRNWEGFSPDPFLTGELFTETIVGTQDGGVQACAKHYIGNEQETQRQPTENEDGKTIESVSSNIDDTTMHELYLWPFQQAVKAGVATVMCSYNRLNQTYGCQNSKILNGILKGELGFQGYVMSDWGATHSGAKAINSGEDMDMPGTPSFGPVYWGPNLTESVKNGSVSTSRLDDMCHRVMTPYFYLNQDQGFPGVDPSSKELNALLFDGPELYENYNYAYGPVTNLDVRGNHDEFIRKAAAEGTVLLKNTNNTLPLKSPKQVAVFGNDAGDFTNGMSTFYFDGVKNYEYGVLAAGGGSGSGLFSYIVSPLEAIKQRVGFKKNLVQYILNNTAIIDEDSPNMNVLLPSQPDVCLVFLKSWATESEDRTIIAHDWNGDEVVTRVASGCPNTVVITHSNGINVMPWANHPNVTAILAAHLPGQEAGNSIVDVLWGDVNPSGHLPYTIAKNESDYSFAPITNSTELTNTEDPTAWQSDFREGDLIDYRHFDFHNKSVQYEFGYGLSYTTFSMERNMTITRTFQDTLSAVPPSANTVPGGNPHLWDNLYQITTTVKNTGHTAGATVPQLYLSIPKLSSTFNIEATRVLRGFYKVHLQPGESRKVTFKLTRRDISRWDVVRQKWVIPEGDFKSWVGFSSRDFRASGSFTPLS</sequence>
<keyword evidence="11" id="KW-0119">Carbohydrate metabolism</keyword>
<organism evidence="21 22">
    <name type="scientific">Aspergillus steynii IBT 23096</name>
    <dbReference type="NCBI Taxonomy" id="1392250"/>
    <lineage>
        <taxon>Eukaryota</taxon>
        <taxon>Fungi</taxon>
        <taxon>Dikarya</taxon>
        <taxon>Ascomycota</taxon>
        <taxon>Pezizomycotina</taxon>
        <taxon>Eurotiomycetes</taxon>
        <taxon>Eurotiomycetidae</taxon>
        <taxon>Eurotiales</taxon>
        <taxon>Aspergillaceae</taxon>
        <taxon>Aspergillus</taxon>
        <taxon>Aspergillus subgen. Circumdati</taxon>
    </lineage>
</organism>
<feature type="signal peptide" evidence="19">
    <location>
        <begin position="1"/>
        <end position="19"/>
    </location>
</feature>
<dbReference type="PRINTS" id="PR00133">
    <property type="entry name" value="GLHYDRLASE3"/>
</dbReference>
<dbReference type="SUPFAM" id="SSF51445">
    <property type="entry name" value="(Trans)glycosidases"/>
    <property type="match status" value="1"/>
</dbReference>
<dbReference type="EMBL" id="MSFO01000005">
    <property type="protein sequence ID" value="PLB48177.1"/>
    <property type="molecule type" value="Genomic_DNA"/>
</dbReference>
<comment type="caution">
    <text evidence="21">The sequence shown here is derived from an EMBL/GenBank/DDBJ whole genome shotgun (WGS) entry which is preliminary data.</text>
</comment>
<evidence type="ECO:0000256" key="3">
    <source>
        <dbReference type="ARBA" id="ARBA00004987"/>
    </source>
</evidence>
<gene>
    <name evidence="21" type="ORF">P170DRAFT_465629</name>
</gene>
<dbReference type="InterPro" id="IPR036962">
    <property type="entry name" value="Glyco_hydro_3_N_sf"/>
</dbReference>
<dbReference type="GO" id="GO:0008422">
    <property type="term" value="F:beta-glucosidase activity"/>
    <property type="evidence" value="ECO:0007669"/>
    <property type="project" value="UniProtKB-EC"/>
</dbReference>
<evidence type="ECO:0000256" key="13">
    <source>
        <dbReference type="ARBA" id="ARBA00023326"/>
    </source>
</evidence>
<evidence type="ECO:0000256" key="1">
    <source>
        <dbReference type="ARBA" id="ARBA00000448"/>
    </source>
</evidence>
<name>A0A2I2G5M4_9EURO</name>
<feature type="domain" description="Fibronectin type III-like" evidence="20">
    <location>
        <begin position="717"/>
        <end position="790"/>
    </location>
</feature>
<dbReference type="RefSeq" id="XP_024703479.1">
    <property type="nucleotide sequence ID" value="XM_024852333.1"/>
</dbReference>
<evidence type="ECO:0000256" key="17">
    <source>
        <dbReference type="ARBA" id="ARBA00041601"/>
    </source>
</evidence>
<protein>
    <recommendedName>
        <fullName evidence="15">Probable beta-glucosidase G</fullName>
        <ecNumber evidence="5">3.2.1.21</ecNumber>
    </recommendedName>
    <alternativeName>
        <fullName evidence="16">Beta-D-glucoside glucohydrolase G</fullName>
    </alternativeName>
    <alternativeName>
        <fullName evidence="17">Cellobiase G</fullName>
    </alternativeName>
    <alternativeName>
        <fullName evidence="18">Gentiobiase G</fullName>
    </alternativeName>
</protein>
<dbReference type="FunFam" id="3.40.50.1700:FF:000003">
    <property type="entry name" value="Probable beta-glucosidase"/>
    <property type="match status" value="1"/>
</dbReference>
<keyword evidence="7 19" id="KW-0732">Signal</keyword>
<dbReference type="Pfam" id="PF01915">
    <property type="entry name" value="Glyco_hydro_3_C"/>
    <property type="match status" value="1"/>
</dbReference>
<comment type="catalytic activity">
    <reaction evidence="1">
        <text>Hydrolysis of terminal, non-reducing beta-D-glucosyl residues with release of beta-D-glucose.</text>
        <dbReference type="EC" id="3.2.1.21"/>
    </reaction>
</comment>
<keyword evidence="13" id="KW-0624">Polysaccharide degradation</keyword>
<dbReference type="GO" id="GO:0030245">
    <property type="term" value="P:cellulose catabolic process"/>
    <property type="evidence" value="ECO:0007669"/>
    <property type="project" value="UniProtKB-KW"/>
</dbReference>
<keyword evidence="12" id="KW-0326">Glycosidase</keyword>
<dbReference type="InterPro" id="IPR002772">
    <property type="entry name" value="Glyco_hydro_3_C"/>
</dbReference>
<feature type="chain" id="PRO_5014192157" description="Probable beta-glucosidase G" evidence="19">
    <location>
        <begin position="20"/>
        <end position="803"/>
    </location>
</feature>
<dbReference type="Gene3D" id="3.40.50.1700">
    <property type="entry name" value="Glycoside hydrolase family 3 C-terminal domain"/>
    <property type="match status" value="1"/>
</dbReference>
<dbReference type="InterPro" id="IPR036881">
    <property type="entry name" value="Glyco_hydro_3_C_sf"/>
</dbReference>
<evidence type="ECO:0000256" key="2">
    <source>
        <dbReference type="ARBA" id="ARBA00004613"/>
    </source>
</evidence>
<evidence type="ECO:0000256" key="9">
    <source>
        <dbReference type="ARBA" id="ARBA00023001"/>
    </source>
</evidence>
<comment type="function">
    <text evidence="14">Beta-glucosidases are one of a number of cellulolytic enzymes involved in the degradation of cellulosic biomass. Catalyzes the last step releasing glucose from the inhibitory cellobiose.</text>
</comment>
<dbReference type="InterPro" id="IPR001764">
    <property type="entry name" value="Glyco_hydro_3_N"/>
</dbReference>
<evidence type="ECO:0000256" key="5">
    <source>
        <dbReference type="ARBA" id="ARBA00012744"/>
    </source>
</evidence>